<sequence>MSVALVPPPLRPRVPVCAIPVPDGPDSDKSDVEDITFYDEDIGEVVQDDILSESIIDEETLGTEAYGFEQTGSIEEDKEDLFPPTAGAQTDHGRS</sequence>
<feature type="region of interest" description="Disordered" evidence="1">
    <location>
        <begin position="72"/>
        <end position="95"/>
    </location>
</feature>
<evidence type="ECO:0000313" key="3">
    <source>
        <dbReference type="Proteomes" id="UP000218811"/>
    </source>
</evidence>
<evidence type="ECO:0000256" key="1">
    <source>
        <dbReference type="SAM" id="MobiDB-lite"/>
    </source>
</evidence>
<proteinExistence type="predicted"/>
<name>A0A2H3JL40_WOLCO</name>
<gene>
    <name evidence="2" type="ORF">WOLCODRAFT_150632</name>
</gene>
<dbReference type="EMBL" id="KB468053">
    <property type="protein sequence ID" value="PCH40573.1"/>
    <property type="molecule type" value="Genomic_DNA"/>
</dbReference>
<protein>
    <submittedName>
        <fullName evidence="2">Uncharacterized protein</fullName>
    </submittedName>
</protein>
<reference evidence="2 3" key="1">
    <citation type="journal article" date="2012" name="Science">
        <title>The Paleozoic origin of enzymatic lignin decomposition reconstructed from 31 fungal genomes.</title>
        <authorList>
            <person name="Floudas D."/>
            <person name="Binder M."/>
            <person name="Riley R."/>
            <person name="Barry K."/>
            <person name="Blanchette R.A."/>
            <person name="Henrissat B."/>
            <person name="Martinez A.T."/>
            <person name="Otillar R."/>
            <person name="Spatafora J.W."/>
            <person name="Yadav J.S."/>
            <person name="Aerts A."/>
            <person name="Benoit I."/>
            <person name="Boyd A."/>
            <person name="Carlson A."/>
            <person name="Copeland A."/>
            <person name="Coutinho P.M."/>
            <person name="de Vries R.P."/>
            <person name="Ferreira P."/>
            <person name="Findley K."/>
            <person name="Foster B."/>
            <person name="Gaskell J."/>
            <person name="Glotzer D."/>
            <person name="Gorecki P."/>
            <person name="Heitman J."/>
            <person name="Hesse C."/>
            <person name="Hori C."/>
            <person name="Igarashi K."/>
            <person name="Jurgens J.A."/>
            <person name="Kallen N."/>
            <person name="Kersten P."/>
            <person name="Kohler A."/>
            <person name="Kuees U."/>
            <person name="Kumar T.K.A."/>
            <person name="Kuo A."/>
            <person name="LaButti K."/>
            <person name="Larrondo L.F."/>
            <person name="Lindquist E."/>
            <person name="Ling A."/>
            <person name="Lombard V."/>
            <person name="Lucas S."/>
            <person name="Lundell T."/>
            <person name="Martin R."/>
            <person name="McLaughlin D.J."/>
            <person name="Morgenstern I."/>
            <person name="Morin E."/>
            <person name="Murat C."/>
            <person name="Nagy L.G."/>
            <person name="Nolan M."/>
            <person name="Ohm R.A."/>
            <person name="Patyshakuliyeva A."/>
            <person name="Rokas A."/>
            <person name="Ruiz-Duenas F.J."/>
            <person name="Sabat G."/>
            <person name="Salamov A."/>
            <person name="Samejima M."/>
            <person name="Schmutz J."/>
            <person name="Slot J.C."/>
            <person name="St John F."/>
            <person name="Stenlid J."/>
            <person name="Sun H."/>
            <person name="Sun S."/>
            <person name="Syed K."/>
            <person name="Tsang A."/>
            <person name="Wiebenga A."/>
            <person name="Young D."/>
            <person name="Pisabarro A."/>
            <person name="Eastwood D.C."/>
            <person name="Martin F."/>
            <person name="Cullen D."/>
            <person name="Grigoriev I.V."/>
            <person name="Hibbett D.S."/>
        </authorList>
    </citation>
    <scope>NUCLEOTIDE SEQUENCE [LARGE SCALE GENOMIC DNA]</scope>
    <source>
        <strain evidence="2 3">MD-104</strain>
    </source>
</reference>
<organism evidence="2 3">
    <name type="scientific">Wolfiporia cocos (strain MD-104)</name>
    <name type="common">Brown rot fungus</name>
    <dbReference type="NCBI Taxonomy" id="742152"/>
    <lineage>
        <taxon>Eukaryota</taxon>
        <taxon>Fungi</taxon>
        <taxon>Dikarya</taxon>
        <taxon>Basidiomycota</taxon>
        <taxon>Agaricomycotina</taxon>
        <taxon>Agaricomycetes</taxon>
        <taxon>Polyporales</taxon>
        <taxon>Phaeolaceae</taxon>
        <taxon>Wolfiporia</taxon>
    </lineage>
</organism>
<dbReference type="Proteomes" id="UP000218811">
    <property type="component" value="Unassembled WGS sequence"/>
</dbReference>
<keyword evidence="3" id="KW-1185">Reference proteome</keyword>
<evidence type="ECO:0000313" key="2">
    <source>
        <dbReference type="EMBL" id="PCH40573.1"/>
    </source>
</evidence>
<accession>A0A2H3JL40</accession>
<dbReference type="AlphaFoldDB" id="A0A2H3JL40"/>